<dbReference type="AlphaFoldDB" id="A0A4C1WRR2"/>
<protein>
    <submittedName>
        <fullName evidence="2">Uncharacterized protein</fullName>
    </submittedName>
</protein>
<organism evidence="2 3">
    <name type="scientific">Eumeta variegata</name>
    <name type="common">Bagworm moth</name>
    <name type="synonym">Eumeta japonica</name>
    <dbReference type="NCBI Taxonomy" id="151549"/>
    <lineage>
        <taxon>Eukaryota</taxon>
        <taxon>Metazoa</taxon>
        <taxon>Ecdysozoa</taxon>
        <taxon>Arthropoda</taxon>
        <taxon>Hexapoda</taxon>
        <taxon>Insecta</taxon>
        <taxon>Pterygota</taxon>
        <taxon>Neoptera</taxon>
        <taxon>Endopterygota</taxon>
        <taxon>Lepidoptera</taxon>
        <taxon>Glossata</taxon>
        <taxon>Ditrysia</taxon>
        <taxon>Tineoidea</taxon>
        <taxon>Psychidae</taxon>
        <taxon>Oiketicinae</taxon>
        <taxon>Eumeta</taxon>
    </lineage>
</organism>
<evidence type="ECO:0000313" key="3">
    <source>
        <dbReference type="Proteomes" id="UP000299102"/>
    </source>
</evidence>
<reference evidence="2 3" key="1">
    <citation type="journal article" date="2019" name="Commun. Biol.">
        <title>The bagworm genome reveals a unique fibroin gene that provides high tensile strength.</title>
        <authorList>
            <person name="Kono N."/>
            <person name="Nakamura H."/>
            <person name="Ohtoshi R."/>
            <person name="Tomita M."/>
            <person name="Numata K."/>
            <person name="Arakawa K."/>
        </authorList>
    </citation>
    <scope>NUCLEOTIDE SEQUENCE [LARGE SCALE GENOMIC DNA]</scope>
</reference>
<dbReference type="Proteomes" id="UP000299102">
    <property type="component" value="Unassembled WGS sequence"/>
</dbReference>
<evidence type="ECO:0000313" key="2">
    <source>
        <dbReference type="EMBL" id="GBP53653.1"/>
    </source>
</evidence>
<evidence type="ECO:0000256" key="1">
    <source>
        <dbReference type="SAM" id="MobiDB-lite"/>
    </source>
</evidence>
<sequence>MPAGSQRAPPPEKAARVRPRAVSAPRASPSGGRTAQRPARRKKYLNIRSRRSEPADVGNNCYRHQRAHDPRKKIPHRREPDGKINLFNRTRLTR</sequence>
<gene>
    <name evidence="2" type="ORF">EVAR_36022_1</name>
</gene>
<name>A0A4C1WRR2_EUMVA</name>
<feature type="compositionally biased region" description="Basic residues" evidence="1">
    <location>
        <begin position="63"/>
        <end position="76"/>
    </location>
</feature>
<feature type="compositionally biased region" description="Low complexity" evidence="1">
    <location>
        <begin position="20"/>
        <end position="30"/>
    </location>
</feature>
<proteinExistence type="predicted"/>
<keyword evidence="3" id="KW-1185">Reference proteome</keyword>
<feature type="region of interest" description="Disordered" evidence="1">
    <location>
        <begin position="1"/>
        <end position="94"/>
    </location>
</feature>
<comment type="caution">
    <text evidence="2">The sequence shown here is derived from an EMBL/GenBank/DDBJ whole genome shotgun (WGS) entry which is preliminary data.</text>
</comment>
<feature type="compositionally biased region" description="Basic residues" evidence="1">
    <location>
        <begin position="38"/>
        <end position="49"/>
    </location>
</feature>
<dbReference type="EMBL" id="BGZK01000631">
    <property type="protein sequence ID" value="GBP53653.1"/>
    <property type="molecule type" value="Genomic_DNA"/>
</dbReference>
<accession>A0A4C1WRR2</accession>